<proteinExistence type="predicted"/>
<dbReference type="EMBL" id="UINC01135510">
    <property type="protein sequence ID" value="SVD19702.1"/>
    <property type="molecule type" value="Genomic_DNA"/>
</dbReference>
<sequence>VVHRYVVAVSCVFALAVLVLPPAVAQPDNWTVPRTPWGDPDLIGTYTNKTITPVQRPDDLADR</sequence>
<feature type="non-terminal residue" evidence="1">
    <location>
        <position position="63"/>
    </location>
</feature>
<reference evidence="1" key="1">
    <citation type="submission" date="2018-05" db="EMBL/GenBank/DDBJ databases">
        <authorList>
            <person name="Lanie J.A."/>
            <person name="Ng W.-L."/>
            <person name="Kazmierczak K.M."/>
            <person name="Andrzejewski T.M."/>
            <person name="Davidsen T.M."/>
            <person name="Wayne K.J."/>
            <person name="Tettelin H."/>
            <person name="Glass J.I."/>
            <person name="Rusch D."/>
            <person name="Podicherti R."/>
            <person name="Tsui H.-C.T."/>
            <person name="Winkler M.E."/>
        </authorList>
    </citation>
    <scope>NUCLEOTIDE SEQUENCE</scope>
</reference>
<evidence type="ECO:0000313" key="1">
    <source>
        <dbReference type="EMBL" id="SVD19702.1"/>
    </source>
</evidence>
<dbReference type="AlphaFoldDB" id="A0A382TD42"/>
<organism evidence="1">
    <name type="scientific">marine metagenome</name>
    <dbReference type="NCBI Taxonomy" id="408172"/>
    <lineage>
        <taxon>unclassified sequences</taxon>
        <taxon>metagenomes</taxon>
        <taxon>ecological metagenomes</taxon>
    </lineage>
</organism>
<gene>
    <name evidence="1" type="ORF">METZ01_LOCUS372556</name>
</gene>
<name>A0A382TD42_9ZZZZ</name>
<accession>A0A382TD42</accession>
<protein>
    <submittedName>
        <fullName evidence="1">Uncharacterized protein</fullName>
    </submittedName>
</protein>
<feature type="non-terminal residue" evidence="1">
    <location>
        <position position="1"/>
    </location>
</feature>